<keyword evidence="1" id="KW-0472">Membrane</keyword>
<evidence type="ECO:0000313" key="2">
    <source>
        <dbReference type="Ensembl" id="ENSCSRP00000015173.1"/>
    </source>
</evidence>
<dbReference type="Proteomes" id="UP000694403">
    <property type="component" value="Unplaced"/>
</dbReference>
<dbReference type="Ensembl" id="ENSCSRT00000015823.1">
    <property type="protein sequence ID" value="ENSCSRP00000015173.1"/>
    <property type="gene ID" value="ENSCSRG00000011606.1"/>
</dbReference>
<proteinExistence type="predicted"/>
<feature type="transmembrane region" description="Helical" evidence="1">
    <location>
        <begin position="28"/>
        <end position="49"/>
    </location>
</feature>
<keyword evidence="1" id="KW-1133">Transmembrane helix</keyword>
<keyword evidence="1" id="KW-0812">Transmembrane</keyword>
<protein>
    <submittedName>
        <fullName evidence="2">Uncharacterized protein</fullName>
    </submittedName>
</protein>
<reference evidence="2" key="1">
    <citation type="submission" date="2025-08" db="UniProtKB">
        <authorList>
            <consortium name="Ensembl"/>
        </authorList>
    </citation>
    <scope>IDENTIFICATION</scope>
</reference>
<reference evidence="2" key="2">
    <citation type="submission" date="2025-09" db="UniProtKB">
        <authorList>
            <consortium name="Ensembl"/>
        </authorList>
    </citation>
    <scope>IDENTIFICATION</scope>
</reference>
<accession>A0A8C3SHA0</accession>
<sequence length="55" mass="5898">PAAGAPGGETAWGPQAARQHPDEGCLRYVVLGTMAAIVALFLNVFYPLVSQSRWR</sequence>
<keyword evidence="3" id="KW-1185">Reference proteome</keyword>
<organism evidence="2 3">
    <name type="scientific">Chelydra serpentina</name>
    <name type="common">Snapping turtle</name>
    <name type="synonym">Testudo serpentina</name>
    <dbReference type="NCBI Taxonomy" id="8475"/>
    <lineage>
        <taxon>Eukaryota</taxon>
        <taxon>Metazoa</taxon>
        <taxon>Chordata</taxon>
        <taxon>Craniata</taxon>
        <taxon>Vertebrata</taxon>
        <taxon>Euteleostomi</taxon>
        <taxon>Archelosauria</taxon>
        <taxon>Testudinata</taxon>
        <taxon>Testudines</taxon>
        <taxon>Cryptodira</taxon>
        <taxon>Durocryptodira</taxon>
        <taxon>Americhelydia</taxon>
        <taxon>Chelydroidea</taxon>
        <taxon>Chelydridae</taxon>
        <taxon>Chelydra</taxon>
    </lineage>
</organism>
<name>A0A8C3SHA0_CHESE</name>
<dbReference type="AlphaFoldDB" id="A0A8C3SHA0"/>
<evidence type="ECO:0000313" key="3">
    <source>
        <dbReference type="Proteomes" id="UP000694403"/>
    </source>
</evidence>
<evidence type="ECO:0000256" key="1">
    <source>
        <dbReference type="SAM" id="Phobius"/>
    </source>
</evidence>